<gene>
    <name evidence="2" type="ORF">PIB30_107652</name>
</gene>
<organism evidence="2 3">
    <name type="scientific">Stylosanthes scabra</name>
    <dbReference type="NCBI Taxonomy" id="79078"/>
    <lineage>
        <taxon>Eukaryota</taxon>
        <taxon>Viridiplantae</taxon>
        <taxon>Streptophyta</taxon>
        <taxon>Embryophyta</taxon>
        <taxon>Tracheophyta</taxon>
        <taxon>Spermatophyta</taxon>
        <taxon>Magnoliopsida</taxon>
        <taxon>eudicotyledons</taxon>
        <taxon>Gunneridae</taxon>
        <taxon>Pentapetalae</taxon>
        <taxon>rosids</taxon>
        <taxon>fabids</taxon>
        <taxon>Fabales</taxon>
        <taxon>Fabaceae</taxon>
        <taxon>Papilionoideae</taxon>
        <taxon>50 kb inversion clade</taxon>
        <taxon>dalbergioids sensu lato</taxon>
        <taxon>Dalbergieae</taxon>
        <taxon>Pterocarpus clade</taxon>
        <taxon>Stylosanthes</taxon>
    </lineage>
</organism>
<sequence length="356" mass="41688">MVLTKKTAKRGREQEIAMEEPPQDNPMARYFTNLVDFNKYQLIFAPRKEITPRYLDLALLETQNFHNLHRILTKQNLLEFVKLKDRFYPTLVGIAYTTLSFEYDEEKPSTFTMMFHLGTTKYELNVGDLCSLGQLNFSGTLFKHGDDPPPEWNFNRLQACQFFNLNPNCGNKMPTKPMSDEYRLLHYLLVWVILPKNHNHSVVTDDDLPILWALVNDLEINWSYFISQHMKKIQEGPTTMGLGYVILWTKIFKMFNVDLSNTLEKSLRDTNIINIGTLHKMGRKGNEEDQPQEQAQEHIGSSHDVPQPSMLDLMEQLQSINVNIGRNHEIYQRNFTRMDRRLTRLDSQMQGIYAHL</sequence>
<proteinExistence type="predicted"/>
<protein>
    <recommendedName>
        <fullName evidence="4">Aminotransferase-like plant mobile domain-containing protein</fullName>
    </recommendedName>
</protein>
<accession>A0ABU6YY05</accession>
<name>A0ABU6YY05_9FABA</name>
<evidence type="ECO:0000256" key="1">
    <source>
        <dbReference type="SAM" id="MobiDB-lite"/>
    </source>
</evidence>
<reference evidence="2 3" key="1">
    <citation type="journal article" date="2023" name="Plants (Basel)">
        <title>Bridging the Gap: Combining Genomics and Transcriptomics Approaches to Understand Stylosanthes scabra, an Orphan Legume from the Brazilian Caatinga.</title>
        <authorList>
            <person name="Ferreira-Neto J.R.C."/>
            <person name="da Silva M.D."/>
            <person name="Binneck E."/>
            <person name="de Melo N.F."/>
            <person name="da Silva R.H."/>
            <person name="de Melo A.L.T.M."/>
            <person name="Pandolfi V."/>
            <person name="Bustamante F.O."/>
            <person name="Brasileiro-Vidal A.C."/>
            <person name="Benko-Iseppon A.M."/>
        </authorList>
    </citation>
    <scope>NUCLEOTIDE SEQUENCE [LARGE SCALE GENOMIC DNA]</scope>
    <source>
        <tissue evidence="2">Leaves</tissue>
    </source>
</reference>
<evidence type="ECO:0000313" key="3">
    <source>
        <dbReference type="Proteomes" id="UP001341840"/>
    </source>
</evidence>
<dbReference type="Proteomes" id="UP001341840">
    <property type="component" value="Unassembled WGS sequence"/>
</dbReference>
<evidence type="ECO:0000313" key="2">
    <source>
        <dbReference type="EMBL" id="MED6214876.1"/>
    </source>
</evidence>
<evidence type="ECO:0008006" key="4">
    <source>
        <dbReference type="Google" id="ProtNLM"/>
    </source>
</evidence>
<feature type="region of interest" description="Disordered" evidence="1">
    <location>
        <begin position="282"/>
        <end position="305"/>
    </location>
</feature>
<dbReference type="EMBL" id="JASCZI010246331">
    <property type="protein sequence ID" value="MED6214876.1"/>
    <property type="molecule type" value="Genomic_DNA"/>
</dbReference>
<comment type="caution">
    <text evidence="2">The sequence shown here is derived from an EMBL/GenBank/DDBJ whole genome shotgun (WGS) entry which is preliminary data.</text>
</comment>
<keyword evidence="3" id="KW-1185">Reference proteome</keyword>
<feature type="non-terminal residue" evidence="2">
    <location>
        <position position="356"/>
    </location>
</feature>